<reference evidence="1" key="1">
    <citation type="submission" date="2013-07" db="EMBL/GenBank/DDBJ databases">
        <authorList>
            <person name="Geib S."/>
        </authorList>
    </citation>
    <scope>NUCLEOTIDE SEQUENCE</scope>
</reference>
<organism evidence="1">
    <name type="scientific">Ceratitis capitata</name>
    <name type="common">Mediterranean fruit fly</name>
    <name type="synonym">Tephritis capitata</name>
    <dbReference type="NCBI Taxonomy" id="7213"/>
    <lineage>
        <taxon>Eukaryota</taxon>
        <taxon>Metazoa</taxon>
        <taxon>Ecdysozoa</taxon>
        <taxon>Arthropoda</taxon>
        <taxon>Hexapoda</taxon>
        <taxon>Insecta</taxon>
        <taxon>Pterygota</taxon>
        <taxon>Neoptera</taxon>
        <taxon>Endopterygota</taxon>
        <taxon>Diptera</taxon>
        <taxon>Brachycera</taxon>
        <taxon>Muscomorpha</taxon>
        <taxon>Tephritoidea</taxon>
        <taxon>Tephritidae</taxon>
        <taxon>Ceratitis</taxon>
        <taxon>Ceratitis</taxon>
    </lineage>
</organism>
<sequence>MDRQICFVEIKLNGKKMMILNVNKSNKYNKTERGDTFAQFGVDYAFEPYSKRPENHVSRFVNIKRKTNFEDSRKSNYDDKSFALQPKTSNVLSISIEGAGGLTNTNCADNSFK</sequence>
<name>W8C749_CERCA</name>
<dbReference type="EMBL" id="GAMC01003839">
    <property type="protein sequence ID" value="JAC02717.1"/>
    <property type="molecule type" value="mRNA"/>
</dbReference>
<reference evidence="1" key="2">
    <citation type="journal article" date="2014" name="BMC Genomics">
        <title>A genomic perspective to assessing quality of mass-reared SIT flies used in Mediterranean fruit fly (Ceratitis capitata) eradication in California.</title>
        <authorList>
            <person name="Calla B."/>
            <person name="Hall B."/>
            <person name="Hou S."/>
            <person name="Geib S.M."/>
        </authorList>
    </citation>
    <scope>NUCLEOTIDE SEQUENCE</scope>
</reference>
<dbReference type="AlphaFoldDB" id="W8C749"/>
<accession>W8C749</accession>
<protein>
    <submittedName>
        <fullName evidence="1">Uncharacterized protein</fullName>
    </submittedName>
</protein>
<proteinExistence type="evidence at transcript level"/>
<dbReference type="EMBL" id="GAMC01003841">
    <property type="protein sequence ID" value="JAC02715.1"/>
    <property type="molecule type" value="mRNA"/>
</dbReference>
<evidence type="ECO:0000313" key="1">
    <source>
        <dbReference type="EMBL" id="JAC02717.1"/>
    </source>
</evidence>